<dbReference type="Proteomes" id="UP000220527">
    <property type="component" value="Unassembled WGS sequence"/>
</dbReference>
<dbReference type="SUPFAM" id="SSF48576">
    <property type="entry name" value="Terpenoid synthases"/>
    <property type="match status" value="1"/>
</dbReference>
<dbReference type="PANTHER" id="PTHR12001">
    <property type="entry name" value="GERANYLGERANYL PYROPHOSPHATE SYNTHASE"/>
    <property type="match status" value="1"/>
</dbReference>
<proteinExistence type="inferred from homology"/>
<organism evidence="7 8">
    <name type="scientific">Candidatus Viridilinea mediisalina</name>
    <dbReference type="NCBI Taxonomy" id="2024553"/>
    <lineage>
        <taxon>Bacteria</taxon>
        <taxon>Bacillati</taxon>
        <taxon>Chloroflexota</taxon>
        <taxon>Chloroflexia</taxon>
        <taxon>Chloroflexales</taxon>
        <taxon>Chloroflexineae</taxon>
        <taxon>Oscillochloridaceae</taxon>
        <taxon>Candidatus Viridilinea</taxon>
    </lineage>
</organism>
<evidence type="ECO:0000256" key="6">
    <source>
        <dbReference type="RuleBase" id="RU004466"/>
    </source>
</evidence>
<dbReference type="InterPro" id="IPR008949">
    <property type="entry name" value="Isoprenoid_synthase_dom_sf"/>
</dbReference>
<comment type="similarity">
    <text evidence="2 6">Belongs to the FPP/GGPP synthase family.</text>
</comment>
<comment type="cofactor">
    <cofactor evidence="1">
        <name>Mg(2+)</name>
        <dbReference type="ChEBI" id="CHEBI:18420"/>
    </cofactor>
</comment>
<keyword evidence="8" id="KW-1185">Reference proteome</keyword>
<evidence type="ECO:0000256" key="5">
    <source>
        <dbReference type="ARBA" id="ARBA00022842"/>
    </source>
</evidence>
<reference evidence="8" key="1">
    <citation type="submission" date="2017-08" db="EMBL/GenBank/DDBJ databases">
        <authorList>
            <person name="Grouzdev D.S."/>
            <person name="Gaisin V.A."/>
            <person name="Rysina M.S."/>
            <person name="Gorlenko V.M."/>
        </authorList>
    </citation>
    <scope>NUCLEOTIDE SEQUENCE [LARGE SCALE GENOMIC DNA]</scope>
    <source>
        <strain evidence="8">Kir15-3F</strain>
    </source>
</reference>
<dbReference type="EMBL" id="NQWI01000082">
    <property type="protein sequence ID" value="PDW02189.1"/>
    <property type="molecule type" value="Genomic_DNA"/>
</dbReference>
<dbReference type="GO" id="GO:0004659">
    <property type="term" value="F:prenyltransferase activity"/>
    <property type="evidence" value="ECO:0007669"/>
    <property type="project" value="InterPro"/>
</dbReference>
<evidence type="ECO:0000256" key="3">
    <source>
        <dbReference type="ARBA" id="ARBA00022679"/>
    </source>
</evidence>
<comment type="caution">
    <text evidence="7">The sequence shown here is derived from an EMBL/GenBank/DDBJ whole genome shotgun (WGS) entry which is preliminary data.</text>
</comment>
<gene>
    <name evidence="7" type="ORF">CJ255_15185</name>
</gene>
<name>A0A2A6RH29_9CHLR</name>
<evidence type="ECO:0000313" key="7">
    <source>
        <dbReference type="EMBL" id="PDW02189.1"/>
    </source>
</evidence>
<dbReference type="AlphaFoldDB" id="A0A2A6RH29"/>
<dbReference type="OrthoDB" id="145432at2"/>
<dbReference type="PANTHER" id="PTHR12001:SF69">
    <property type="entry name" value="ALL TRANS-POLYPRENYL-DIPHOSPHATE SYNTHASE PDSS1"/>
    <property type="match status" value="1"/>
</dbReference>
<keyword evidence="4" id="KW-0479">Metal-binding</keyword>
<dbReference type="RefSeq" id="WP_097644946.1">
    <property type="nucleotide sequence ID" value="NZ_NQWI01000082.1"/>
</dbReference>
<dbReference type="Pfam" id="PF00348">
    <property type="entry name" value="polyprenyl_synt"/>
    <property type="match status" value="1"/>
</dbReference>
<dbReference type="GO" id="GO:0046872">
    <property type="term" value="F:metal ion binding"/>
    <property type="evidence" value="ECO:0007669"/>
    <property type="project" value="UniProtKB-KW"/>
</dbReference>
<protein>
    <recommendedName>
        <fullName evidence="9">Polyprenyl synthetase</fullName>
    </recommendedName>
</protein>
<dbReference type="GO" id="GO:0008299">
    <property type="term" value="P:isoprenoid biosynthetic process"/>
    <property type="evidence" value="ECO:0007669"/>
    <property type="project" value="InterPro"/>
</dbReference>
<sequence>MMLTALPSWLLADVDHIVQIIRERTSARAAVISIAGSQLLTAKREPIHAALVLLAAQFGTYRRERVQHAAAAAELIYAATQTHDALVDEGERRRGQHRTGTWEHPVALMVGDYLFALAAGEMALSPDARVINFYSQAVMRITEGTLMPPPPLFPLEQGCQQHFTRIRDTHAALYGAACRAGGACAGASTEQIEALGVFGEELGLALRLTQELHMFTTSNSEQQPITTMSLPLIFAAAQTDHARLLAALDTAAPNEQAWLRSTVQRYGLEPTQSEVRRIISQAHKMLEHLPAHAGRDLLAQLSVAVAHQSI</sequence>
<evidence type="ECO:0000256" key="4">
    <source>
        <dbReference type="ARBA" id="ARBA00022723"/>
    </source>
</evidence>
<evidence type="ECO:0000256" key="1">
    <source>
        <dbReference type="ARBA" id="ARBA00001946"/>
    </source>
</evidence>
<evidence type="ECO:0008006" key="9">
    <source>
        <dbReference type="Google" id="ProtNLM"/>
    </source>
</evidence>
<evidence type="ECO:0000256" key="2">
    <source>
        <dbReference type="ARBA" id="ARBA00006706"/>
    </source>
</evidence>
<accession>A0A2A6RH29</accession>
<dbReference type="InterPro" id="IPR000092">
    <property type="entry name" value="Polyprenyl_synt"/>
</dbReference>
<evidence type="ECO:0000313" key="8">
    <source>
        <dbReference type="Proteomes" id="UP000220527"/>
    </source>
</evidence>
<keyword evidence="5" id="KW-0460">Magnesium</keyword>
<dbReference type="Gene3D" id="1.10.600.10">
    <property type="entry name" value="Farnesyl Diphosphate Synthase"/>
    <property type="match status" value="1"/>
</dbReference>
<keyword evidence="3 6" id="KW-0808">Transferase</keyword>